<name>A0A9Q8PGI6_PASFU</name>
<dbReference type="EMBL" id="CP090171">
    <property type="protein sequence ID" value="UJO22095.1"/>
    <property type="molecule type" value="Genomic_DNA"/>
</dbReference>
<gene>
    <name evidence="2" type="ORF">CLAFUR5_09221</name>
</gene>
<dbReference type="KEGG" id="ffu:CLAFUR5_09221"/>
<dbReference type="InterPro" id="IPR011333">
    <property type="entry name" value="SKP1/BTB/POZ_sf"/>
</dbReference>
<dbReference type="Proteomes" id="UP000756132">
    <property type="component" value="Chromosome 9"/>
</dbReference>
<dbReference type="RefSeq" id="XP_047766461.1">
    <property type="nucleotide sequence ID" value="XM_047908369.1"/>
</dbReference>
<reference evidence="2" key="1">
    <citation type="submission" date="2021-12" db="EMBL/GenBank/DDBJ databases">
        <authorList>
            <person name="Zaccaron A."/>
            <person name="Stergiopoulos I."/>
        </authorList>
    </citation>
    <scope>NUCLEOTIDE SEQUENCE</scope>
    <source>
        <strain evidence="2">Race5_Kim</strain>
    </source>
</reference>
<organism evidence="2 3">
    <name type="scientific">Passalora fulva</name>
    <name type="common">Tomato leaf mold</name>
    <name type="synonym">Cladosporium fulvum</name>
    <dbReference type="NCBI Taxonomy" id="5499"/>
    <lineage>
        <taxon>Eukaryota</taxon>
        <taxon>Fungi</taxon>
        <taxon>Dikarya</taxon>
        <taxon>Ascomycota</taxon>
        <taxon>Pezizomycotina</taxon>
        <taxon>Dothideomycetes</taxon>
        <taxon>Dothideomycetidae</taxon>
        <taxon>Mycosphaerellales</taxon>
        <taxon>Mycosphaerellaceae</taxon>
        <taxon>Fulvia</taxon>
    </lineage>
</organism>
<feature type="domain" description="BTB" evidence="1">
    <location>
        <begin position="15"/>
        <end position="86"/>
    </location>
</feature>
<dbReference type="PROSITE" id="PS50097">
    <property type="entry name" value="BTB"/>
    <property type="match status" value="1"/>
</dbReference>
<evidence type="ECO:0000313" key="3">
    <source>
        <dbReference type="Proteomes" id="UP000756132"/>
    </source>
</evidence>
<evidence type="ECO:0000259" key="1">
    <source>
        <dbReference type="PROSITE" id="PS50097"/>
    </source>
</evidence>
<dbReference type="InterPro" id="IPR000210">
    <property type="entry name" value="BTB/POZ_dom"/>
</dbReference>
<keyword evidence="3" id="KW-1185">Reference proteome</keyword>
<dbReference type="GeneID" id="71989099"/>
<dbReference type="OrthoDB" id="1022638at2759"/>
<dbReference type="Gene3D" id="3.30.710.10">
    <property type="entry name" value="Potassium Channel Kv1.1, Chain A"/>
    <property type="match status" value="1"/>
</dbReference>
<dbReference type="PANTHER" id="PTHR47843">
    <property type="entry name" value="BTB DOMAIN-CONTAINING PROTEIN-RELATED"/>
    <property type="match status" value="1"/>
</dbReference>
<dbReference type="SUPFAM" id="SSF54695">
    <property type="entry name" value="POZ domain"/>
    <property type="match status" value="1"/>
</dbReference>
<reference evidence="2" key="2">
    <citation type="journal article" date="2022" name="Microb. Genom.">
        <title>A chromosome-scale genome assembly of the tomato pathogen Cladosporium fulvum reveals a compartmentalized genome architecture and the presence of a dispensable chromosome.</title>
        <authorList>
            <person name="Zaccaron A.Z."/>
            <person name="Chen L.H."/>
            <person name="Samaras A."/>
            <person name="Stergiopoulos I."/>
        </authorList>
    </citation>
    <scope>NUCLEOTIDE SEQUENCE</scope>
    <source>
        <strain evidence="2">Race5_Kim</strain>
    </source>
</reference>
<protein>
    <recommendedName>
        <fullName evidence="1">BTB domain-containing protein</fullName>
    </recommendedName>
</protein>
<dbReference type="CDD" id="cd18186">
    <property type="entry name" value="BTB_POZ_ZBTB_KLHL-like"/>
    <property type="match status" value="1"/>
</dbReference>
<sequence length="221" mass="25389">MGEDHPAEKMRFSGNFVTIRTGSENSIQEFHVHEDVVKEKSNFLKAAFDRRWREGQSRVLELPEDTPATISAYLEWLYSRSIQPPPVEPGTGHRFERLVRLYVFGKKIQDDAFCDAVMRLMAQKCDQEHEEDEECVAWVPNQDDIELLYAGTPQGSPARRFLVDVHLACAEADWLDENEEEGENPRELLLDLSRALRKGRTPGGQWAAVPHVSDWLKEKDP</sequence>
<evidence type="ECO:0000313" key="2">
    <source>
        <dbReference type="EMBL" id="UJO22095.1"/>
    </source>
</evidence>
<accession>A0A9Q8PGI6</accession>
<dbReference type="AlphaFoldDB" id="A0A9Q8PGI6"/>
<dbReference type="PANTHER" id="PTHR47843:SF2">
    <property type="entry name" value="BTB DOMAIN-CONTAINING PROTEIN"/>
    <property type="match status" value="1"/>
</dbReference>
<proteinExistence type="predicted"/>